<protein>
    <submittedName>
        <fullName evidence="1">Uncharacterized protein</fullName>
    </submittedName>
</protein>
<reference evidence="1 2" key="1">
    <citation type="journal article" date="2016" name="Mol. Biol. Evol.">
        <title>Genome-Wide Survey of Gut Fungi (Harpellales) Reveals the First Horizontally Transferred Ubiquitin Gene from a Mosquito Host.</title>
        <authorList>
            <person name="Wang Y."/>
            <person name="White M.M."/>
            <person name="Kvist S."/>
            <person name="Moncalvo J.M."/>
        </authorList>
    </citation>
    <scope>NUCLEOTIDE SEQUENCE [LARGE SCALE GENOMIC DNA]</scope>
    <source>
        <strain evidence="1 2">ALG-7-W6</strain>
    </source>
</reference>
<dbReference type="Proteomes" id="UP000187455">
    <property type="component" value="Unassembled WGS sequence"/>
</dbReference>
<keyword evidence="2" id="KW-1185">Reference proteome</keyword>
<organism evidence="1 2">
    <name type="scientific">Smittium mucronatum</name>
    <dbReference type="NCBI Taxonomy" id="133383"/>
    <lineage>
        <taxon>Eukaryota</taxon>
        <taxon>Fungi</taxon>
        <taxon>Fungi incertae sedis</taxon>
        <taxon>Zoopagomycota</taxon>
        <taxon>Kickxellomycotina</taxon>
        <taxon>Harpellomycetes</taxon>
        <taxon>Harpellales</taxon>
        <taxon>Legeriomycetaceae</taxon>
        <taxon>Smittium</taxon>
    </lineage>
</organism>
<gene>
    <name evidence="1" type="ORF">AYI68_g8048</name>
</gene>
<accession>A0A1R0GM08</accession>
<sequence>MIKKNPKSEILPYFLKLNKIVKPA</sequence>
<feature type="non-terminal residue" evidence="1">
    <location>
        <position position="24"/>
    </location>
</feature>
<evidence type="ECO:0000313" key="1">
    <source>
        <dbReference type="EMBL" id="OLY77908.1"/>
    </source>
</evidence>
<dbReference type="AlphaFoldDB" id="A0A1R0GM08"/>
<proteinExistence type="predicted"/>
<dbReference type="EMBL" id="LSSL01007581">
    <property type="protein sequence ID" value="OLY77908.1"/>
    <property type="molecule type" value="Genomic_DNA"/>
</dbReference>
<comment type="caution">
    <text evidence="1">The sequence shown here is derived from an EMBL/GenBank/DDBJ whole genome shotgun (WGS) entry which is preliminary data.</text>
</comment>
<name>A0A1R0GM08_9FUNG</name>
<evidence type="ECO:0000313" key="2">
    <source>
        <dbReference type="Proteomes" id="UP000187455"/>
    </source>
</evidence>